<evidence type="ECO:0000256" key="1">
    <source>
        <dbReference type="ARBA" id="ARBA00001756"/>
    </source>
</evidence>
<dbReference type="PROSITE" id="PS00482">
    <property type="entry name" value="DIHYDROOROTASE_1"/>
    <property type="match status" value="1"/>
</dbReference>
<keyword evidence="9" id="KW-0862">Zinc</keyword>
<evidence type="ECO:0000313" key="12">
    <source>
        <dbReference type="Proteomes" id="UP000886653"/>
    </source>
</evidence>
<dbReference type="FunFam" id="3.20.20.140:FF:000032">
    <property type="entry name" value="Allantoinase Dal1"/>
    <property type="match status" value="1"/>
</dbReference>
<comment type="similarity">
    <text evidence="4">Belongs to the metallo-dependent hydrolases superfamily. Allantoinase family.</text>
</comment>
<dbReference type="NCBIfam" id="TIGR03178">
    <property type="entry name" value="allantoinase"/>
    <property type="match status" value="1"/>
</dbReference>
<dbReference type="Gene3D" id="2.30.40.10">
    <property type="entry name" value="Urease, subunit C, domain 1"/>
    <property type="match status" value="1"/>
</dbReference>
<dbReference type="Pfam" id="PF01979">
    <property type="entry name" value="Amidohydro_1"/>
    <property type="match status" value="1"/>
</dbReference>
<keyword evidence="7" id="KW-0479">Metal-binding</keyword>
<evidence type="ECO:0000256" key="4">
    <source>
        <dbReference type="ARBA" id="ARBA00010368"/>
    </source>
</evidence>
<dbReference type="GO" id="GO:0006145">
    <property type="term" value="P:purine nucleobase catabolic process"/>
    <property type="evidence" value="ECO:0007669"/>
    <property type="project" value="TreeGrafter"/>
</dbReference>
<proteinExistence type="inferred from homology"/>
<dbReference type="PANTHER" id="PTHR43668:SF2">
    <property type="entry name" value="ALLANTOINASE"/>
    <property type="match status" value="1"/>
</dbReference>
<dbReference type="EC" id="3.5.2.5" evidence="6"/>
<evidence type="ECO:0000256" key="6">
    <source>
        <dbReference type="ARBA" id="ARBA00012863"/>
    </source>
</evidence>
<name>A0A9P6NE58_9BASI</name>
<comment type="cofactor">
    <cofactor evidence="2">
        <name>Zn(2+)</name>
        <dbReference type="ChEBI" id="CHEBI:29105"/>
    </cofactor>
</comment>
<evidence type="ECO:0000256" key="3">
    <source>
        <dbReference type="ARBA" id="ARBA00004968"/>
    </source>
</evidence>
<dbReference type="PANTHER" id="PTHR43668">
    <property type="entry name" value="ALLANTOINASE"/>
    <property type="match status" value="1"/>
</dbReference>
<dbReference type="InterPro" id="IPR017593">
    <property type="entry name" value="Allantoinase"/>
</dbReference>
<protein>
    <recommendedName>
        <fullName evidence="6">allantoinase</fullName>
        <ecNumber evidence="6">3.5.2.5</ecNumber>
    </recommendedName>
</protein>
<dbReference type="GO" id="GO:0050897">
    <property type="term" value="F:cobalt ion binding"/>
    <property type="evidence" value="ECO:0007669"/>
    <property type="project" value="InterPro"/>
</dbReference>
<accession>A0A9P6NE58</accession>
<evidence type="ECO:0000256" key="5">
    <source>
        <dbReference type="ARBA" id="ARBA00011881"/>
    </source>
</evidence>
<dbReference type="InterPro" id="IPR011059">
    <property type="entry name" value="Metal-dep_hydrolase_composite"/>
</dbReference>
<evidence type="ECO:0000256" key="2">
    <source>
        <dbReference type="ARBA" id="ARBA00001947"/>
    </source>
</evidence>
<dbReference type="GO" id="GO:0005737">
    <property type="term" value="C:cytoplasm"/>
    <property type="evidence" value="ECO:0007669"/>
    <property type="project" value="TreeGrafter"/>
</dbReference>
<comment type="pathway">
    <text evidence="3">Nitrogen metabolism; (S)-allantoin degradation; allantoate from (S)-allantoin: step 1/1.</text>
</comment>
<dbReference type="AlphaFoldDB" id="A0A9P6NE58"/>
<gene>
    <name evidence="11" type="ORF">CROQUDRAFT_67107</name>
</gene>
<dbReference type="InterPro" id="IPR018228">
    <property type="entry name" value="DNase_TatD-rel_CS"/>
</dbReference>
<sequence length="478" mass="52111">MGIDKIVFAAHSALLPSPDHGGNSLSSPEPVTIEASMTSGLITAVHKEFRDETAYDPASYKYVSVPIGCLLFPGLIDAHVHLNEPGRTAWEGFATGTDAAASGGITTLIDMPLNSIPPTTTVHNFKEKIEAAKGQCRVDVGFWGGVIPGNEDDLLPLVDAGVKGFKCFLIESGVDEFPCVTADDLLKAMPKIQAADSLLLFHAELDCPASRHAQSHPTHSTESHDPNMYSTFLNSRPAGFETEAISLVAELNTKFPTLKTHIVHLSAAEALPIIVSARSSGLKLSTETCLHYLTLSNASIPDGQPEYKCCPPIRTLTNQDKLWKALLADEIDYIVSDHSPCTIDLKENCTLMEAWGGIGGLGLGISLIWTEGKKRDIKNLPGWILKWFCERPAEQVKLDHLKGKIQVGAECDLCIFDPNFSFEVTTSEIHFKNKISPYIGMRMEGRVIRTILRTQPVFDLEKGGFTGIETFKTGRLLL</sequence>
<dbReference type="Gene3D" id="3.20.20.140">
    <property type="entry name" value="Metal-dependent hydrolases"/>
    <property type="match status" value="1"/>
</dbReference>
<evidence type="ECO:0000256" key="8">
    <source>
        <dbReference type="ARBA" id="ARBA00022801"/>
    </source>
</evidence>
<evidence type="ECO:0000256" key="9">
    <source>
        <dbReference type="ARBA" id="ARBA00022833"/>
    </source>
</evidence>
<reference evidence="11" key="1">
    <citation type="submission" date="2013-11" db="EMBL/GenBank/DDBJ databases">
        <title>Genome sequence of the fusiform rust pathogen reveals effectors for host alternation and coevolution with pine.</title>
        <authorList>
            <consortium name="DOE Joint Genome Institute"/>
            <person name="Smith K."/>
            <person name="Pendleton A."/>
            <person name="Kubisiak T."/>
            <person name="Anderson C."/>
            <person name="Salamov A."/>
            <person name="Aerts A."/>
            <person name="Riley R."/>
            <person name="Clum A."/>
            <person name="Lindquist E."/>
            <person name="Ence D."/>
            <person name="Campbell M."/>
            <person name="Kronenberg Z."/>
            <person name="Feau N."/>
            <person name="Dhillon B."/>
            <person name="Hamelin R."/>
            <person name="Burleigh J."/>
            <person name="Smith J."/>
            <person name="Yandell M."/>
            <person name="Nelson C."/>
            <person name="Grigoriev I."/>
            <person name="Davis J."/>
        </authorList>
    </citation>
    <scope>NUCLEOTIDE SEQUENCE</scope>
    <source>
        <strain evidence="11">G11</strain>
    </source>
</reference>
<dbReference type="SUPFAM" id="SSF51556">
    <property type="entry name" value="Metallo-dependent hydrolases"/>
    <property type="match status" value="1"/>
</dbReference>
<dbReference type="InterPro" id="IPR050138">
    <property type="entry name" value="DHOase/Allantoinase_Hydrolase"/>
</dbReference>
<evidence type="ECO:0000256" key="7">
    <source>
        <dbReference type="ARBA" id="ARBA00022723"/>
    </source>
</evidence>
<comment type="catalytic activity">
    <reaction evidence="1">
        <text>(S)-allantoin + H2O = allantoate + H(+)</text>
        <dbReference type="Rhea" id="RHEA:17029"/>
        <dbReference type="ChEBI" id="CHEBI:15377"/>
        <dbReference type="ChEBI" id="CHEBI:15378"/>
        <dbReference type="ChEBI" id="CHEBI:15678"/>
        <dbReference type="ChEBI" id="CHEBI:17536"/>
        <dbReference type="EC" id="3.5.2.5"/>
    </reaction>
</comment>
<dbReference type="GO" id="GO:0008270">
    <property type="term" value="F:zinc ion binding"/>
    <property type="evidence" value="ECO:0007669"/>
    <property type="project" value="InterPro"/>
</dbReference>
<comment type="subunit">
    <text evidence="5">Homotetramer.</text>
</comment>
<dbReference type="Proteomes" id="UP000886653">
    <property type="component" value="Unassembled WGS sequence"/>
</dbReference>
<dbReference type="SUPFAM" id="SSF51338">
    <property type="entry name" value="Composite domain of metallo-dependent hydrolases"/>
    <property type="match status" value="1"/>
</dbReference>
<comment type="caution">
    <text evidence="11">The sequence shown here is derived from an EMBL/GenBank/DDBJ whole genome shotgun (WGS) entry which is preliminary data.</text>
</comment>
<dbReference type="EMBL" id="MU167345">
    <property type="protein sequence ID" value="KAG0142519.1"/>
    <property type="molecule type" value="Genomic_DNA"/>
</dbReference>
<keyword evidence="8" id="KW-0378">Hydrolase</keyword>
<dbReference type="GO" id="GO:0000256">
    <property type="term" value="P:allantoin catabolic process"/>
    <property type="evidence" value="ECO:0007669"/>
    <property type="project" value="InterPro"/>
</dbReference>
<dbReference type="OrthoDB" id="2499368at2759"/>
<dbReference type="InterPro" id="IPR032466">
    <property type="entry name" value="Metal_Hydrolase"/>
</dbReference>
<dbReference type="PROSITE" id="PS01137">
    <property type="entry name" value="TATD_1"/>
    <property type="match status" value="1"/>
</dbReference>
<dbReference type="InterPro" id="IPR006680">
    <property type="entry name" value="Amidohydro-rel"/>
</dbReference>
<organism evidence="11 12">
    <name type="scientific">Cronartium quercuum f. sp. fusiforme G11</name>
    <dbReference type="NCBI Taxonomy" id="708437"/>
    <lineage>
        <taxon>Eukaryota</taxon>
        <taxon>Fungi</taxon>
        <taxon>Dikarya</taxon>
        <taxon>Basidiomycota</taxon>
        <taxon>Pucciniomycotina</taxon>
        <taxon>Pucciniomycetes</taxon>
        <taxon>Pucciniales</taxon>
        <taxon>Coleosporiaceae</taxon>
        <taxon>Cronartium</taxon>
    </lineage>
</organism>
<dbReference type="GO" id="GO:0004038">
    <property type="term" value="F:allantoinase activity"/>
    <property type="evidence" value="ECO:0007669"/>
    <property type="project" value="UniProtKB-EC"/>
</dbReference>
<evidence type="ECO:0000259" key="10">
    <source>
        <dbReference type="Pfam" id="PF01979"/>
    </source>
</evidence>
<dbReference type="InterPro" id="IPR002195">
    <property type="entry name" value="Dihydroorotase_CS"/>
</dbReference>
<evidence type="ECO:0000313" key="11">
    <source>
        <dbReference type="EMBL" id="KAG0142519.1"/>
    </source>
</evidence>
<feature type="domain" description="Amidohydrolase-related" evidence="10">
    <location>
        <begin position="71"/>
        <end position="450"/>
    </location>
</feature>
<keyword evidence="12" id="KW-1185">Reference proteome</keyword>